<evidence type="ECO:0000256" key="3">
    <source>
        <dbReference type="ARBA" id="ARBA00022475"/>
    </source>
</evidence>
<organism evidence="14 15">
    <name type="scientific">Parnassius mnemosyne</name>
    <name type="common">clouded apollo</name>
    <dbReference type="NCBI Taxonomy" id="213953"/>
    <lineage>
        <taxon>Eukaryota</taxon>
        <taxon>Metazoa</taxon>
        <taxon>Ecdysozoa</taxon>
        <taxon>Arthropoda</taxon>
        <taxon>Hexapoda</taxon>
        <taxon>Insecta</taxon>
        <taxon>Pterygota</taxon>
        <taxon>Neoptera</taxon>
        <taxon>Endopterygota</taxon>
        <taxon>Lepidoptera</taxon>
        <taxon>Glossata</taxon>
        <taxon>Ditrysia</taxon>
        <taxon>Papilionoidea</taxon>
        <taxon>Papilionidae</taxon>
        <taxon>Parnassiinae</taxon>
        <taxon>Parnassini</taxon>
        <taxon>Parnassius</taxon>
        <taxon>Driopa</taxon>
    </lineage>
</organism>
<dbReference type="GO" id="GO:0005886">
    <property type="term" value="C:plasma membrane"/>
    <property type="evidence" value="ECO:0007669"/>
    <property type="project" value="UniProtKB-SubCell"/>
</dbReference>
<gene>
    <name evidence="14" type="ORF">PARMNEM_LOCUS18985</name>
</gene>
<dbReference type="AlphaFoldDB" id="A0AAV1LXN9"/>
<feature type="transmembrane region" description="Helical" evidence="12">
    <location>
        <begin position="200"/>
        <end position="226"/>
    </location>
</feature>
<evidence type="ECO:0000256" key="8">
    <source>
        <dbReference type="ARBA" id="ARBA00023157"/>
    </source>
</evidence>
<dbReference type="SUPFAM" id="SSF81321">
    <property type="entry name" value="Family A G protein-coupled receptor-like"/>
    <property type="match status" value="1"/>
</dbReference>
<keyword evidence="10" id="KW-0807">Transducer</keyword>
<feature type="compositionally biased region" description="Polar residues" evidence="11">
    <location>
        <begin position="386"/>
        <end position="410"/>
    </location>
</feature>
<keyword evidence="15" id="KW-1185">Reference proteome</keyword>
<keyword evidence="6" id="KW-0297">G-protein coupled receptor</keyword>
<dbReference type="SMART" id="SM01381">
    <property type="entry name" value="7TM_GPCR_Srsx"/>
    <property type="match status" value="1"/>
</dbReference>
<dbReference type="Proteomes" id="UP001314205">
    <property type="component" value="Unassembled WGS sequence"/>
</dbReference>
<dbReference type="GO" id="GO:0007210">
    <property type="term" value="P:serotonin receptor signaling pathway"/>
    <property type="evidence" value="ECO:0007669"/>
    <property type="project" value="TreeGrafter"/>
</dbReference>
<dbReference type="InterPro" id="IPR000276">
    <property type="entry name" value="GPCR_Rhodpsn"/>
</dbReference>
<evidence type="ECO:0000256" key="6">
    <source>
        <dbReference type="ARBA" id="ARBA00023040"/>
    </source>
</evidence>
<dbReference type="GO" id="GO:0007268">
    <property type="term" value="P:chemical synaptic transmission"/>
    <property type="evidence" value="ECO:0007669"/>
    <property type="project" value="TreeGrafter"/>
</dbReference>
<evidence type="ECO:0000256" key="11">
    <source>
        <dbReference type="SAM" id="MobiDB-lite"/>
    </source>
</evidence>
<dbReference type="PANTHER" id="PTHR24247:SF228">
    <property type="entry name" value="5-HYDROXYTRYPTAMINE (SEROTONIN) RECEPTOR 2A, ISOFORM B"/>
    <property type="match status" value="1"/>
</dbReference>
<dbReference type="Gene3D" id="1.20.1070.10">
    <property type="entry name" value="Rhodopsin 7-helix transmembrane proteins"/>
    <property type="match status" value="2"/>
</dbReference>
<evidence type="ECO:0000256" key="1">
    <source>
        <dbReference type="ARBA" id="ARBA00004651"/>
    </source>
</evidence>
<evidence type="ECO:0000313" key="14">
    <source>
        <dbReference type="EMBL" id="CAK1600200.1"/>
    </source>
</evidence>
<feature type="region of interest" description="Disordered" evidence="11">
    <location>
        <begin position="366"/>
        <end position="414"/>
    </location>
</feature>
<dbReference type="InterPro" id="IPR017452">
    <property type="entry name" value="GPCR_Rhodpsn_7TM"/>
</dbReference>
<keyword evidence="5 12" id="KW-1133">Transmembrane helix</keyword>
<evidence type="ECO:0000256" key="9">
    <source>
        <dbReference type="ARBA" id="ARBA00023170"/>
    </source>
</evidence>
<dbReference type="FunFam" id="1.20.1070.10:FF:000367">
    <property type="entry name" value="Serotonin receptor 5-HT2 subtype"/>
    <property type="match status" value="1"/>
</dbReference>
<evidence type="ECO:0000256" key="2">
    <source>
        <dbReference type="ARBA" id="ARBA00010663"/>
    </source>
</evidence>
<keyword evidence="4 12" id="KW-0812">Transmembrane</keyword>
<keyword evidence="3" id="KW-1003">Cell membrane</keyword>
<dbReference type="GO" id="GO:0030594">
    <property type="term" value="F:neurotransmitter receptor activity"/>
    <property type="evidence" value="ECO:0007669"/>
    <property type="project" value="TreeGrafter"/>
</dbReference>
<feature type="domain" description="G-protein coupled receptors family 1 profile" evidence="13">
    <location>
        <begin position="180"/>
        <end position="558"/>
    </location>
</feature>
<evidence type="ECO:0000256" key="4">
    <source>
        <dbReference type="ARBA" id="ARBA00022692"/>
    </source>
</evidence>
<feature type="transmembrane region" description="Helical" evidence="12">
    <location>
        <begin position="165"/>
        <end position="188"/>
    </location>
</feature>
<feature type="region of interest" description="Disordered" evidence="11">
    <location>
        <begin position="432"/>
        <end position="451"/>
    </location>
</feature>
<sequence length="642" mass="71782">MNVVTIMNITYLDLILEDLKCRLTSGNGCGNDISPGLDCSYSEYSVDYFCELNIDVQNETSYSCTRCSNNSLDYNINYTVCNTRFKLNMLSVIFESALRSLWLKLPDYEGCDRDTLFCLKDDFNRTLYKDFNDSDLKSSEVEIYQCKWNFKNVTDNLSVTVGYEWSFLFVILFIIAGGVGNILVCLAVCLDKRLQNVTNYFLLSLAIADLLVSLFVMPMGAIPGFLGYWPLGVVWCNVYVTCDVLACSASIMHMCFISIGRYLGIRNPLKSRHHSTKRVVVIKIALVWLLSMFVSSSITVLGIINRSNIMPTPDLCVINNRLFWVFGSLVAFYIPMLMMVVSFALTVQLLKKQALLAATPVPGGMQRRQCGGFDNDPTQGPRRMGSKSSPDLSPRSNVSRQMTWRVTSTNRKQRNKIGMSVSNPQLSFMNGCGNGAGSGSNRRGRDVATQTPLNIAAETRRAKLRPLKLTLAPANALNLRFLTNRKKGRSLSANAVANEQKATKVLGLVFFTFVLCWAPFFLLNILFASCPTCIVPDHIVNVCLWLGYMSSTINPIIYTVFNRTFRAAFLRLLKCHCSRRGHCTRYMSVGSTRGASQLCARSALPLAISLRPSVMPSSSPAMQEITESVLIEPQFTGYNLRY</sequence>
<keyword evidence="9" id="KW-0675">Receptor</keyword>
<dbReference type="EMBL" id="CAVLGL010000115">
    <property type="protein sequence ID" value="CAK1600200.1"/>
    <property type="molecule type" value="Genomic_DNA"/>
</dbReference>
<comment type="caution">
    <text evidence="14">The sequence shown here is derived from an EMBL/GenBank/DDBJ whole genome shotgun (WGS) entry which is preliminary data.</text>
</comment>
<comment type="subcellular location">
    <subcellularLocation>
        <location evidence="1">Cell membrane</location>
        <topology evidence="1">Multi-pass membrane protein</topology>
    </subcellularLocation>
</comment>
<keyword evidence="7 12" id="KW-0472">Membrane</keyword>
<dbReference type="GO" id="GO:0030425">
    <property type="term" value="C:dendrite"/>
    <property type="evidence" value="ECO:0007669"/>
    <property type="project" value="TreeGrafter"/>
</dbReference>
<feature type="transmembrane region" description="Helical" evidence="12">
    <location>
        <begin position="539"/>
        <end position="561"/>
    </location>
</feature>
<dbReference type="FunFam" id="1.20.1070.10:FF:000523">
    <property type="entry name" value="5-hydroxytryptamine receptor 2B"/>
    <property type="match status" value="1"/>
</dbReference>
<dbReference type="PANTHER" id="PTHR24247">
    <property type="entry name" value="5-HYDROXYTRYPTAMINE RECEPTOR"/>
    <property type="match status" value="1"/>
</dbReference>
<evidence type="ECO:0000259" key="13">
    <source>
        <dbReference type="PROSITE" id="PS50262"/>
    </source>
</evidence>
<evidence type="ECO:0000256" key="7">
    <source>
        <dbReference type="ARBA" id="ARBA00023136"/>
    </source>
</evidence>
<dbReference type="PRINTS" id="PR00237">
    <property type="entry name" value="GPCRRHODOPSN"/>
</dbReference>
<evidence type="ECO:0000313" key="15">
    <source>
        <dbReference type="Proteomes" id="UP001314205"/>
    </source>
</evidence>
<proteinExistence type="inferred from homology"/>
<accession>A0AAV1LXN9</accession>
<feature type="transmembrane region" description="Helical" evidence="12">
    <location>
        <begin position="324"/>
        <end position="347"/>
    </location>
</feature>
<dbReference type="GO" id="GO:0007187">
    <property type="term" value="P:G protein-coupled receptor signaling pathway, coupled to cyclic nucleotide second messenger"/>
    <property type="evidence" value="ECO:0007669"/>
    <property type="project" value="TreeGrafter"/>
</dbReference>
<name>A0AAV1LXN9_9NEOP</name>
<dbReference type="PROSITE" id="PS50262">
    <property type="entry name" value="G_PROTEIN_RECEP_F1_2"/>
    <property type="match status" value="1"/>
</dbReference>
<protein>
    <recommendedName>
        <fullName evidence="13">G-protein coupled receptors family 1 profile domain-containing protein</fullName>
    </recommendedName>
</protein>
<feature type="transmembrane region" description="Helical" evidence="12">
    <location>
        <begin position="280"/>
        <end position="304"/>
    </location>
</feature>
<evidence type="ECO:0000256" key="12">
    <source>
        <dbReference type="SAM" id="Phobius"/>
    </source>
</evidence>
<evidence type="ECO:0000256" key="5">
    <source>
        <dbReference type="ARBA" id="ARBA00022989"/>
    </source>
</evidence>
<dbReference type="GO" id="GO:0045202">
    <property type="term" value="C:synapse"/>
    <property type="evidence" value="ECO:0007669"/>
    <property type="project" value="GOC"/>
</dbReference>
<comment type="similarity">
    <text evidence="2">Belongs to the G-protein coupled receptor 1 family.</text>
</comment>
<feature type="transmembrane region" description="Helical" evidence="12">
    <location>
        <begin position="238"/>
        <end position="259"/>
    </location>
</feature>
<dbReference type="Pfam" id="PF00001">
    <property type="entry name" value="7tm_1"/>
    <property type="match status" value="1"/>
</dbReference>
<evidence type="ECO:0000256" key="10">
    <source>
        <dbReference type="ARBA" id="ARBA00023224"/>
    </source>
</evidence>
<keyword evidence="8" id="KW-1015">Disulfide bond</keyword>
<dbReference type="GO" id="GO:0004993">
    <property type="term" value="F:G protein-coupled serotonin receptor activity"/>
    <property type="evidence" value="ECO:0007669"/>
    <property type="project" value="TreeGrafter"/>
</dbReference>
<reference evidence="14 15" key="1">
    <citation type="submission" date="2023-11" db="EMBL/GenBank/DDBJ databases">
        <authorList>
            <person name="Hedman E."/>
            <person name="Englund M."/>
            <person name="Stromberg M."/>
            <person name="Nyberg Akerstrom W."/>
            <person name="Nylinder S."/>
            <person name="Jareborg N."/>
            <person name="Kallberg Y."/>
            <person name="Kronander E."/>
        </authorList>
    </citation>
    <scope>NUCLEOTIDE SEQUENCE [LARGE SCALE GENOMIC DNA]</scope>
</reference>
<feature type="transmembrane region" description="Helical" evidence="12">
    <location>
        <begin position="505"/>
        <end position="527"/>
    </location>
</feature>
<dbReference type="GO" id="GO:0051378">
    <property type="term" value="F:serotonin binding"/>
    <property type="evidence" value="ECO:0007669"/>
    <property type="project" value="TreeGrafter"/>
</dbReference>